<dbReference type="GO" id="GO:0009103">
    <property type="term" value="P:lipopolysaccharide biosynthetic process"/>
    <property type="evidence" value="ECO:0007669"/>
    <property type="project" value="UniProtKB-ARBA"/>
</dbReference>
<keyword evidence="4" id="KW-0808">Transferase</keyword>
<dbReference type="InterPro" id="IPR038731">
    <property type="entry name" value="RgtA/B/C-like"/>
</dbReference>
<feature type="transmembrane region" description="Helical" evidence="10">
    <location>
        <begin position="36"/>
        <end position="58"/>
    </location>
</feature>
<dbReference type="Pfam" id="PF13231">
    <property type="entry name" value="PMT_2"/>
    <property type="match status" value="1"/>
</dbReference>
<keyword evidence="5 10" id="KW-0812">Transmembrane</keyword>
<dbReference type="InterPro" id="IPR050297">
    <property type="entry name" value="LipidA_mod_glycosyltrf_83"/>
</dbReference>
<dbReference type="SUPFAM" id="SSF48452">
    <property type="entry name" value="TPR-like"/>
    <property type="match status" value="1"/>
</dbReference>
<feature type="transmembrane region" description="Helical" evidence="10">
    <location>
        <begin position="468"/>
        <end position="486"/>
    </location>
</feature>
<feature type="repeat" description="TPR" evidence="8">
    <location>
        <begin position="562"/>
        <end position="595"/>
    </location>
</feature>
<reference evidence="12 13" key="1">
    <citation type="submission" date="2019-02" db="EMBL/GenBank/DDBJ databases">
        <title>Deep-cultivation of Planctomycetes and their phenomic and genomic characterization uncovers novel biology.</title>
        <authorList>
            <person name="Wiegand S."/>
            <person name="Jogler M."/>
            <person name="Boedeker C."/>
            <person name="Pinto D."/>
            <person name="Vollmers J."/>
            <person name="Rivas-Marin E."/>
            <person name="Kohn T."/>
            <person name="Peeters S.H."/>
            <person name="Heuer A."/>
            <person name="Rast P."/>
            <person name="Oberbeckmann S."/>
            <person name="Bunk B."/>
            <person name="Jeske O."/>
            <person name="Meyerdierks A."/>
            <person name="Storesund J.E."/>
            <person name="Kallscheuer N."/>
            <person name="Luecker S."/>
            <person name="Lage O.M."/>
            <person name="Pohl T."/>
            <person name="Merkel B.J."/>
            <person name="Hornburger P."/>
            <person name="Mueller R.-W."/>
            <person name="Bruemmer F."/>
            <person name="Labrenz M."/>
            <person name="Spormann A.M."/>
            <person name="Op Den Camp H."/>
            <person name="Overmann J."/>
            <person name="Amann R."/>
            <person name="Jetten M.S.M."/>
            <person name="Mascher T."/>
            <person name="Medema M.H."/>
            <person name="Devos D.P."/>
            <person name="Kaster A.-K."/>
            <person name="Ovreas L."/>
            <person name="Rohde M."/>
            <person name="Galperin M.Y."/>
            <person name="Jogler C."/>
        </authorList>
    </citation>
    <scope>NUCLEOTIDE SEQUENCE [LARGE SCALE GENOMIC DNA]</scope>
    <source>
        <strain evidence="12 13">Poly59</strain>
    </source>
</reference>
<feature type="transmembrane region" description="Helical" evidence="10">
    <location>
        <begin position="441"/>
        <end position="461"/>
    </location>
</feature>
<dbReference type="SMART" id="SM00028">
    <property type="entry name" value="TPR"/>
    <property type="match status" value="3"/>
</dbReference>
<evidence type="ECO:0000313" key="12">
    <source>
        <dbReference type="EMBL" id="TWU56122.1"/>
    </source>
</evidence>
<keyword evidence="3" id="KW-0328">Glycosyltransferase</keyword>
<evidence type="ECO:0000256" key="10">
    <source>
        <dbReference type="SAM" id="Phobius"/>
    </source>
</evidence>
<dbReference type="RefSeq" id="WP_246151562.1">
    <property type="nucleotide sequence ID" value="NZ_SJPX01000002.1"/>
</dbReference>
<feature type="transmembrane region" description="Helical" evidence="10">
    <location>
        <begin position="414"/>
        <end position="435"/>
    </location>
</feature>
<protein>
    <submittedName>
        <fullName evidence="12">Tetratricopeptide repeat protein</fullName>
    </submittedName>
</protein>
<dbReference type="PROSITE" id="PS50005">
    <property type="entry name" value="TPR"/>
    <property type="match status" value="3"/>
</dbReference>
<feature type="region of interest" description="Disordered" evidence="9">
    <location>
        <begin position="1"/>
        <end position="29"/>
    </location>
</feature>
<keyword evidence="7 10" id="KW-0472">Membrane</keyword>
<feature type="transmembrane region" description="Helical" evidence="10">
    <location>
        <begin position="201"/>
        <end position="218"/>
    </location>
</feature>
<dbReference type="Pfam" id="PF14559">
    <property type="entry name" value="TPR_19"/>
    <property type="match status" value="1"/>
</dbReference>
<dbReference type="InterPro" id="IPR011990">
    <property type="entry name" value="TPR-like_helical_dom_sf"/>
</dbReference>
<feature type="transmembrane region" description="Helical" evidence="10">
    <location>
        <begin position="103"/>
        <end position="136"/>
    </location>
</feature>
<feature type="compositionally biased region" description="Basic residues" evidence="9">
    <location>
        <begin position="1"/>
        <end position="10"/>
    </location>
</feature>
<comment type="caution">
    <text evidence="12">The sequence shown here is derived from an EMBL/GenBank/DDBJ whole genome shotgun (WGS) entry which is preliminary data.</text>
</comment>
<feature type="repeat" description="TPR" evidence="8">
    <location>
        <begin position="494"/>
        <end position="527"/>
    </location>
</feature>
<evidence type="ECO:0000256" key="7">
    <source>
        <dbReference type="ARBA" id="ARBA00023136"/>
    </source>
</evidence>
<feature type="repeat" description="TPR" evidence="8">
    <location>
        <begin position="528"/>
        <end position="561"/>
    </location>
</feature>
<dbReference type="InterPro" id="IPR019734">
    <property type="entry name" value="TPR_rpt"/>
</dbReference>
<dbReference type="GO" id="GO:0016763">
    <property type="term" value="F:pentosyltransferase activity"/>
    <property type="evidence" value="ECO:0007669"/>
    <property type="project" value="TreeGrafter"/>
</dbReference>
<comment type="subcellular location">
    <subcellularLocation>
        <location evidence="1">Cell membrane</location>
        <topology evidence="1">Multi-pass membrane protein</topology>
    </subcellularLocation>
</comment>
<feature type="transmembrane region" description="Helical" evidence="10">
    <location>
        <begin position="381"/>
        <end position="402"/>
    </location>
</feature>
<dbReference type="GO" id="GO:0005886">
    <property type="term" value="C:plasma membrane"/>
    <property type="evidence" value="ECO:0007669"/>
    <property type="project" value="UniProtKB-SubCell"/>
</dbReference>
<keyword evidence="13" id="KW-1185">Reference proteome</keyword>
<evidence type="ECO:0000256" key="2">
    <source>
        <dbReference type="ARBA" id="ARBA00022475"/>
    </source>
</evidence>
<proteinExistence type="predicted"/>
<evidence type="ECO:0000259" key="11">
    <source>
        <dbReference type="Pfam" id="PF13231"/>
    </source>
</evidence>
<evidence type="ECO:0000256" key="6">
    <source>
        <dbReference type="ARBA" id="ARBA00022989"/>
    </source>
</evidence>
<gene>
    <name evidence="12" type="ORF">Poly59_24260</name>
</gene>
<feature type="transmembrane region" description="Helical" evidence="10">
    <location>
        <begin position="171"/>
        <end position="189"/>
    </location>
</feature>
<keyword evidence="2" id="KW-1003">Cell membrane</keyword>
<dbReference type="AlphaFoldDB" id="A0A5C6F4Z8"/>
<keyword evidence="8" id="KW-0802">TPR repeat</keyword>
<feature type="transmembrane region" description="Helical" evidence="10">
    <location>
        <begin position="248"/>
        <end position="267"/>
    </location>
</feature>
<accession>A0A5C6F4Z8</accession>
<keyword evidence="6 10" id="KW-1133">Transmembrane helix</keyword>
<feature type="transmembrane region" description="Helical" evidence="10">
    <location>
        <begin position="224"/>
        <end position="241"/>
    </location>
</feature>
<dbReference type="Gene3D" id="1.25.40.10">
    <property type="entry name" value="Tetratricopeptide repeat domain"/>
    <property type="match status" value="1"/>
</dbReference>
<dbReference type="PANTHER" id="PTHR33908">
    <property type="entry name" value="MANNOSYLTRANSFERASE YKCB-RELATED"/>
    <property type="match status" value="1"/>
</dbReference>
<feature type="domain" description="Glycosyltransferase RgtA/B/C/D-like" evidence="11">
    <location>
        <begin position="99"/>
        <end position="265"/>
    </location>
</feature>
<evidence type="ECO:0000256" key="5">
    <source>
        <dbReference type="ARBA" id="ARBA00022692"/>
    </source>
</evidence>
<evidence type="ECO:0000256" key="4">
    <source>
        <dbReference type="ARBA" id="ARBA00022679"/>
    </source>
</evidence>
<name>A0A5C6F4Z8_9BACT</name>
<sequence>MTKRNRHRTKTSPDTKSNSGEDEHPSGGHSLHSEQLIGFSFSVWMLGVAAVALTLRLMNVWHTANVPSIVQLLGDAAGYFEWGSRIAAGNWYGNETFYQAPLYPYFIAVLIKIFGVGVPGLRLVQAILGTIGAVAIGVTGKQWFGNRVGILAGLMMAMYAPAIYYDGIVQKASLASFLLCVLLATCSLFRSKVQSPAVDTRASAALAMATGVLIGLLVLTRENAMLWLPIFPLWIGILAFAKSKQFATAMVAFYFVGAAIVLVPVAARNASLGGEWSPTTFQAGPNFYIGNRAGASGIYEALVPGHETPVYERTDAQRIAEQTKGHPLTSREVSRFWFAQSYDEISRSPGSWVQLMIQKTFMVVNRFEVPDVDSLNIFQSYSIGLAVLSFWNFGTLVPLATLGIVATRRRWRELWFFDTLILIMVAAVALFFILGRYRLPLVPLLIPFAAAGITSVITAVADRKWSQLFLPAAAAVVMGALANLPVHDEAGLNASSLMNVGVAAGQHGDLPTAITLLERAVSLAPQIAESQFNLGFAWSMAGRPDRAVGFLENAVRLEPNFATANFYLAQNLERIGQPQRAIVFYKQTLLLEPNNRSAMDAIERLTPE</sequence>
<organism evidence="12 13">
    <name type="scientific">Rubripirellula reticaptiva</name>
    <dbReference type="NCBI Taxonomy" id="2528013"/>
    <lineage>
        <taxon>Bacteria</taxon>
        <taxon>Pseudomonadati</taxon>
        <taxon>Planctomycetota</taxon>
        <taxon>Planctomycetia</taxon>
        <taxon>Pirellulales</taxon>
        <taxon>Pirellulaceae</taxon>
        <taxon>Rubripirellula</taxon>
    </lineage>
</organism>
<evidence type="ECO:0000256" key="8">
    <source>
        <dbReference type="PROSITE-ProRule" id="PRU00339"/>
    </source>
</evidence>
<dbReference type="PANTHER" id="PTHR33908:SF11">
    <property type="entry name" value="MEMBRANE PROTEIN"/>
    <property type="match status" value="1"/>
</dbReference>
<dbReference type="Proteomes" id="UP000317977">
    <property type="component" value="Unassembled WGS sequence"/>
</dbReference>
<feature type="transmembrane region" description="Helical" evidence="10">
    <location>
        <begin position="148"/>
        <end position="165"/>
    </location>
</feature>
<evidence type="ECO:0000256" key="3">
    <source>
        <dbReference type="ARBA" id="ARBA00022676"/>
    </source>
</evidence>
<evidence type="ECO:0000313" key="13">
    <source>
        <dbReference type="Proteomes" id="UP000317977"/>
    </source>
</evidence>
<evidence type="ECO:0000256" key="9">
    <source>
        <dbReference type="SAM" id="MobiDB-lite"/>
    </source>
</evidence>
<evidence type="ECO:0000256" key="1">
    <source>
        <dbReference type="ARBA" id="ARBA00004651"/>
    </source>
</evidence>
<dbReference type="EMBL" id="SJPX01000002">
    <property type="protein sequence ID" value="TWU56122.1"/>
    <property type="molecule type" value="Genomic_DNA"/>
</dbReference>